<dbReference type="PROSITE" id="PS00108">
    <property type="entry name" value="PROTEIN_KINASE_ST"/>
    <property type="match status" value="1"/>
</dbReference>
<reference evidence="13" key="2">
    <citation type="submission" date="2025-08" db="UniProtKB">
        <authorList>
            <consortium name="Ensembl"/>
        </authorList>
    </citation>
    <scope>IDENTIFICATION</scope>
</reference>
<dbReference type="GO" id="GO:0005524">
    <property type="term" value="F:ATP binding"/>
    <property type="evidence" value="ECO:0007669"/>
    <property type="project" value="UniProtKB-KW"/>
</dbReference>
<evidence type="ECO:0000256" key="7">
    <source>
        <dbReference type="ARBA" id="ARBA00022840"/>
    </source>
</evidence>
<comment type="similarity">
    <text evidence="1">Belongs to the protein kinase superfamily. CAMK Ser/Thr protein kinase family. PIM subfamily.</text>
</comment>
<dbReference type="InParanoid" id="A0A674MCH2"/>
<keyword evidence="3" id="KW-0723">Serine/threonine-protein kinase</keyword>
<evidence type="ECO:0000256" key="3">
    <source>
        <dbReference type="ARBA" id="ARBA00022527"/>
    </source>
</evidence>
<evidence type="ECO:0000256" key="4">
    <source>
        <dbReference type="ARBA" id="ARBA00022679"/>
    </source>
</evidence>
<keyword evidence="7" id="KW-0067">ATP-binding</keyword>
<dbReference type="InterPro" id="IPR051138">
    <property type="entry name" value="PIM_Ser/Thr_kinase"/>
</dbReference>
<evidence type="ECO:0000256" key="10">
    <source>
        <dbReference type="SAM" id="MobiDB-lite"/>
    </source>
</evidence>
<keyword evidence="6" id="KW-0418">Kinase</keyword>
<dbReference type="Ensembl" id="ENSTRUT00000080076.1">
    <property type="protein sequence ID" value="ENSTRUP00000058678.1"/>
    <property type="gene ID" value="ENSTRUG00000033147.1"/>
</dbReference>
<dbReference type="InterPro" id="IPR011009">
    <property type="entry name" value="Kinase-like_dom_sf"/>
</dbReference>
<comment type="catalytic activity">
    <reaction evidence="9">
        <text>L-seryl-[protein] + ATP = O-phospho-L-seryl-[protein] + ADP + H(+)</text>
        <dbReference type="Rhea" id="RHEA:17989"/>
        <dbReference type="Rhea" id="RHEA-COMP:9863"/>
        <dbReference type="Rhea" id="RHEA-COMP:11604"/>
        <dbReference type="ChEBI" id="CHEBI:15378"/>
        <dbReference type="ChEBI" id="CHEBI:29999"/>
        <dbReference type="ChEBI" id="CHEBI:30616"/>
        <dbReference type="ChEBI" id="CHEBI:83421"/>
        <dbReference type="ChEBI" id="CHEBI:456216"/>
        <dbReference type="EC" id="2.7.11.1"/>
    </reaction>
</comment>
<dbReference type="SMART" id="SM00220">
    <property type="entry name" value="S_TKc"/>
    <property type="match status" value="1"/>
</dbReference>
<dbReference type="GO" id="GO:0005737">
    <property type="term" value="C:cytoplasm"/>
    <property type="evidence" value="ECO:0007669"/>
    <property type="project" value="TreeGrafter"/>
</dbReference>
<accession>A0A674MCH2</accession>
<dbReference type="PANTHER" id="PTHR22984">
    <property type="entry name" value="SERINE/THREONINE-PROTEIN KINASE PIM"/>
    <property type="match status" value="1"/>
</dbReference>
<evidence type="ECO:0000256" key="5">
    <source>
        <dbReference type="ARBA" id="ARBA00022741"/>
    </source>
</evidence>
<evidence type="ECO:0000313" key="14">
    <source>
        <dbReference type="Proteomes" id="UP000005226"/>
    </source>
</evidence>
<evidence type="ECO:0000256" key="2">
    <source>
        <dbReference type="ARBA" id="ARBA00012513"/>
    </source>
</evidence>
<sequence>MKDKGIVNKVPLLNILTTNNCATLAVELSYRAEMGNTSLKRKCEESSKSETSTSPTTSRGEDGRPVCKRRKVGSECRRTVCSKPTTRVAPKEVSNRGTKRKAQSDLEAPRKRKRTEPVTVPHNVSFPELRPSSTAKPKNILEPLSRGEVIVDGVCVCVFVFVCTIAVVNLYLQKNMRNNILKIHSWEKEVMEQCIVVIEGTIYFQWQSSTLIRTWSSSSLQVINGEERCAPLEMVLMTMAARDSVGENAAVSPLAWTELDYEVLLIMERPNYCMSLFDFNNGQIEERLAKVIMLAIMLRWTTSHRCRAQSDNIFGCSLTLLSVHQEFMRQLVEAAIEIHKAGVFHRDLKAENLLLQFYDAWRIPRVRVIDFGCGWFVTPGYCSYAGTHCFRPPEVDHRGTYEAGPTTVWQLGCILLQLLSVNTDLFVTRMQHCQNVLMYTIMELKVSEGKEMLLLLLC</sequence>
<feature type="region of interest" description="Disordered" evidence="10">
    <location>
        <begin position="87"/>
        <end position="132"/>
    </location>
</feature>
<protein>
    <recommendedName>
        <fullName evidence="2">non-specific serine/threonine protein kinase</fullName>
        <ecNumber evidence="2">2.7.11.1</ecNumber>
    </recommendedName>
</protein>
<keyword evidence="11" id="KW-1133">Transmembrane helix</keyword>
<dbReference type="GO" id="GO:0043066">
    <property type="term" value="P:negative regulation of apoptotic process"/>
    <property type="evidence" value="ECO:0007669"/>
    <property type="project" value="TreeGrafter"/>
</dbReference>
<feature type="compositionally biased region" description="Low complexity" evidence="10">
    <location>
        <begin position="49"/>
        <end position="58"/>
    </location>
</feature>
<keyword evidence="4" id="KW-0808">Transferase</keyword>
<evidence type="ECO:0000256" key="8">
    <source>
        <dbReference type="ARBA" id="ARBA00047899"/>
    </source>
</evidence>
<keyword evidence="11" id="KW-0812">Transmembrane</keyword>
<dbReference type="PANTHER" id="PTHR22984:SF11">
    <property type="entry name" value="AURORA KINASE-RELATED"/>
    <property type="match status" value="1"/>
</dbReference>
<dbReference type="Gene3D" id="1.10.510.10">
    <property type="entry name" value="Transferase(Phosphotransferase) domain 1"/>
    <property type="match status" value="1"/>
</dbReference>
<dbReference type="GO" id="GO:0004674">
    <property type="term" value="F:protein serine/threonine kinase activity"/>
    <property type="evidence" value="ECO:0007669"/>
    <property type="project" value="UniProtKB-KW"/>
</dbReference>
<dbReference type="Gene3D" id="3.30.200.20">
    <property type="entry name" value="Phosphorylase Kinase, domain 1"/>
    <property type="match status" value="1"/>
</dbReference>
<comment type="catalytic activity">
    <reaction evidence="8">
        <text>L-threonyl-[protein] + ATP = O-phospho-L-threonyl-[protein] + ADP + H(+)</text>
        <dbReference type="Rhea" id="RHEA:46608"/>
        <dbReference type="Rhea" id="RHEA-COMP:11060"/>
        <dbReference type="Rhea" id="RHEA-COMP:11605"/>
        <dbReference type="ChEBI" id="CHEBI:15378"/>
        <dbReference type="ChEBI" id="CHEBI:30013"/>
        <dbReference type="ChEBI" id="CHEBI:30616"/>
        <dbReference type="ChEBI" id="CHEBI:61977"/>
        <dbReference type="ChEBI" id="CHEBI:456216"/>
        <dbReference type="EC" id="2.7.11.1"/>
    </reaction>
</comment>
<feature type="region of interest" description="Disordered" evidence="10">
    <location>
        <begin position="38"/>
        <end position="66"/>
    </location>
</feature>
<evidence type="ECO:0000313" key="13">
    <source>
        <dbReference type="Ensembl" id="ENSTRUP00000058678.1"/>
    </source>
</evidence>
<evidence type="ECO:0000256" key="9">
    <source>
        <dbReference type="ARBA" id="ARBA00048679"/>
    </source>
</evidence>
<reference evidence="13" key="3">
    <citation type="submission" date="2025-09" db="UniProtKB">
        <authorList>
            <consortium name="Ensembl"/>
        </authorList>
    </citation>
    <scope>IDENTIFICATION</scope>
</reference>
<dbReference type="GeneTree" id="ENSGT00950000182996"/>
<dbReference type="GO" id="GO:0007346">
    <property type="term" value="P:regulation of mitotic cell cycle"/>
    <property type="evidence" value="ECO:0007669"/>
    <property type="project" value="TreeGrafter"/>
</dbReference>
<dbReference type="AlphaFoldDB" id="A0A674MCH2"/>
<dbReference type="Proteomes" id="UP000005226">
    <property type="component" value="Chromosome 20"/>
</dbReference>
<feature type="domain" description="Protein kinase" evidence="12">
    <location>
        <begin position="191"/>
        <end position="458"/>
    </location>
</feature>
<dbReference type="EC" id="2.7.11.1" evidence="2"/>
<proteinExistence type="inferred from homology"/>
<keyword evidence="11" id="KW-0472">Membrane</keyword>
<dbReference type="SUPFAM" id="SSF56112">
    <property type="entry name" value="Protein kinase-like (PK-like)"/>
    <property type="match status" value="1"/>
</dbReference>
<evidence type="ECO:0000256" key="1">
    <source>
        <dbReference type="ARBA" id="ARBA00005505"/>
    </source>
</evidence>
<dbReference type="PROSITE" id="PS50011">
    <property type="entry name" value="PROTEIN_KINASE_DOM"/>
    <property type="match status" value="1"/>
</dbReference>
<keyword evidence="5" id="KW-0547">Nucleotide-binding</keyword>
<feature type="transmembrane region" description="Helical" evidence="11">
    <location>
        <begin position="149"/>
        <end position="172"/>
    </location>
</feature>
<name>A0A674MCH2_TAKRU</name>
<dbReference type="Pfam" id="PF00069">
    <property type="entry name" value="Pkinase"/>
    <property type="match status" value="1"/>
</dbReference>
<dbReference type="InterPro" id="IPR000719">
    <property type="entry name" value="Prot_kinase_dom"/>
</dbReference>
<evidence type="ECO:0000256" key="6">
    <source>
        <dbReference type="ARBA" id="ARBA00022777"/>
    </source>
</evidence>
<evidence type="ECO:0000256" key="11">
    <source>
        <dbReference type="SAM" id="Phobius"/>
    </source>
</evidence>
<organism evidence="13 14">
    <name type="scientific">Takifugu rubripes</name>
    <name type="common">Japanese pufferfish</name>
    <name type="synonym">Fugu rubripes</name>
    <dbReference type="NCBI Taxonomy" id="31033"/>
    <lineage>
        <taxon>Eukaryota</taxon>
        <taxon>Metazoa</taxon>
        <taxon>Chordata</taxon>
        <taxon>Craniata</taxon>
        <taxon>Vertebrata</taxon>
        <taxon>Euteleostomi</taxon>
        <taxon>Actinopterygii</taxon>
        <taxon>Neopterygii</taxon>
        <taxon>Teleostei</taxon>
        <taxon>Neoteleostei</taxon>
        <taxon>Acanthomorphata</taxon>
        <taxon>Eupercaria</taxon>
        <taxon>Tetraodontiformes</taxon>
        <taxon>Tetradontoidea</taxon>
        <taxon>Tetraodontidae</taxon>
        <taxon>Takifugu</taxon>
    </lineage>
</organism>
<keyword evidence="14" id="KW-1185">Reference proteome</keyword>
<reference evidence="13 14" key="1">
    <citation type="journal article" date="2011" name="Genome Biol. Evol.">
        <title>Integration of the genetic map and genome assembly of fugu facilitates insights into distinct features of genome evolution in teleosts and mammals.</title>
        <authorList>
            <person name="Kai W."/>
            <person name="Kikuchi K."/>
            <person name="Tohari S."/>
            <person name="Chew A.K."/>
            <person name="Tay A."/>
            <person name="Fujiwara A."/>
            <person name="Hosoya S."/>
            <person name="Suetake H."/>
            <person name="Naruse K."/>
            <person name="Brenner S."/>
            <person name="Suzuki Y."/>
            <person name="Venkatesh B."/>
        </authorList>
    </citation>
    <scope>NUCLEOTIDE SEQUENCE [LARGE SCALE GENOMIC DNA]</scope>
</reference>
<evidence type="ECO:0000259" key="12">
    <source>
        <dbReference type="PROSITE" id="PS50011"/>
    </source>
</evidence>
<dbReference type="InterPro" id="IPR008271">
    <property type="entry name" value="Ser/Thr_kinase_AS"/>
</dbReference>